<evidence type="ECO:0000256" key="1">
    <source>
        <dbReference type="SAM" id="Phobius"/>
    </source>
</evidence>
<keyword evidence="1" id="KW-0472">Membrane</keyword>
<keyword evidence="1" id="KW-1133">Transmembrane helix</keyword>
<organism evidence="2 3">
    <name type="scientific">Musa troglodytarum</name>
    <name type="common">fe'i banana</name>
    <dbReference type="NCBI Taxonomy" id="320322"/>
    <lineage>
        <taxon>Eukaryota</taxon>
        <taxon>Viridiplantae</taxon>
        <taxon>Streptophyta</taxon>
        <taxon>Embryophyta</taxon>
        <taxon>Tracheophyta</taxon>
        <taxon>Spermatophyta</taxon>
        <taxon>Magnoliopsida</taxon>
        <taxon>Liliopsida</taxon>
        <taxon>Zingiberales</taxon>
        <taxon>Musaceae</taxon>
        <taxon>Musa</taxon>
    </lineage>
</organism>
<feature type="transmembrane region" description="Helical" evidence="1">
    <location>
        <begin position="20"/>
        <end position="41"/>
    </location>
</feature>
<evidence type="ECO:0000313" key="2">
    <source>
        <dbReference type="EMBL" id="URD91713.1"/>
    </source>
</evidence>
<protein>
    <submittedName>
        <fullName evidence="2">Uncharacterized protein</fullName>
    </submittedName>
</protein>
<sequence length="135" mass="14303">MSNSPSSTDHLSIRPETSNFGGRGGVGGLSMTTSGLLLLFANAKLKQQSYHSSVRVKWLSHYSLAQQILLVGEGDFFSFTLANAFGSTDNLITTSLDSCGLPFPSSPGLVIAGFTHTPERSCGLSKDDVSLSVHH</sequence>
<dbReference type="Proteomes" id="UP001055439">
    <property type="component" value="Chromosome 3"/>
</dbReference>
<dbReference type="EMBL" id="CP097505">
    <property type="protein sequence ID" value="URD91713.1"/>
    <property type="molecule type" value="Genomic_DNA"/>
</dbReference>
<accession>A0A9E7FD69</accession>
<name>A0A9E7FD69_9LILI</name>
<reference evidence="2" key="1">
    <citation type="submission" date="2022-05" db="EMBL/GenBank/DDBJ databases">
        <title>The Musa troglodytarum L. genome provides insights into the mechanism of non-climacteric behaviour and enrichment of carotenoids.</title>
        <authorList>
            <person name="Wang J."/>
        </authorList>
    </citation>
    <scope>NUCLEOTIDE SEQUENCE</scope>
    <source>
        <tissue evidence="2">Leaf</tissue>
    </source>
</reference>
<gene>
    <name evidence="2" type="ORF">MUK42_00532</name>
</gene>
<dbReference type="AlphaFoldDB" id="A0A9E7FD69"/>
<evidence type="ECO:0000313" key="3">
    <source>
        <dbReference type="Proteomes" id="UP001055439"/>
    </source>
</evidence>
<keyword evidence="3" id="KW-1185">Reference proteome</keyword>
<keyword evidence="1" id="KW-0812">Transmembrane</keyword>
<proteinExistence type="predicted"/>